<dbReference type="PROSITE" id="PS51352">
    <property type="entry name" value="THIOREDOXIN_2"/>
    <property type="match status" value="1"/>
</dbReference>
<dbReference type="OrthoDB" id="338622at2759"/>
<keyword evidence="9" id="KW-0676">Redox-active center</keyword>
<dbReference type="InterPro" id="IPR036249">
    <property type="entry name" value="Thioredoxin-like_sf"/>
</dbReference>
<organism evidence="16 17">
    <name type="scientific">Aspergillus leporis</name>
    <dbReference type="NCBI Taxonomy" id="41062"/>
    <lineage>
        <taxon>Eukaryota</taxon>
        <taxon>Fungi</taxon>
        <taxon>Dikarya</taxon>
        <taxon>Ascomycota</taxon>
        <taxon>Pezizomycotina</taxon>
        <taxon>Eurotiomycetes</taxon>
        <taxon>Eurotiomycetidae</taxon>
        <taxon>Eurotiales</taxon>
        <taxon>Aspergillaceae</taxon>
        <taxon>Aspergillus</taxon>
        <taxon>Aspergillus subgen. Circumdati</taxon>
    </lineage>
</organism>
<evidence type="ECO:0000256" key="6">
    <source>
        <dbReference type="ARBA" id="ARBA00023002"/>
    </source>
</evidence>
<dbReference type="GO" id="GO:0034599">
    <property type="term" value="P:cellular response to oxidative stress"/>
    <property type="evidence" value="ECO:0007669"/>
    <property type="project" value="TreeGrafter"/>
</dbReference>
<evidence type="ECO:0000256" key="14">
    <source>
        <dbReference type="SAM" id="MobiDB-lite"/>
    </source>
</evidence>
<keyword evidence="7" id="KW-1015">Disulfide bond</keyword>
<dbReference type="InterPro" id="IPR000866">
    <property type="entry name" value="AhpC/TSA"/>
</dbReference>
<evidence type="ECO:0000256" key="10">
    <source>
        <dbReference type="ARBA" id="ARBA00032824"/>
    </source>
</evidence>
<proteinExistence type="inferred from homology"/>
<dbReference type="PANTHER" id="PTHR42801:SF23">
    <property type="entry name" value="PEROXIREDOXIN DOT5"/>
    <property type="match status" value="1"/>
</dbReference>
<dbReference type="GO" id="GO:0005737">
    <property type="term" value="C:cytoplasm"/>
    <property type="evidence" value="ECO:0007669"/>
    <property type="project" value="TreeGrafter"/>
</dbReference>
<feature type="region of interest" description="Disordered" evidence="14">
    <location>
        <begin position="198"/>
        <end position="220"/>
    </location>
</feature>
<evidence type="ECO:0000259" key="15">
    <source>
        <dbReference type="PROSITE" id="PS51352"/>
    </source>
</evidence>
<dbReference type="CDD" id="cd03017">
    <property type="entry name" value="PRX_BCP"/>
    <property type="match status" value="1"/>
</dbReference>
<evidence type="ECO:0000256" key="7">
    <source>
        <dbReference type="ARBA" id="ARBA00023157"/>
    </source>
</evidence>
<evidence type="ECO:0000256" key="11">
    <source>
        <dbReference type="ARBA" id="ARBA00038489"/>
    </source>
</evidence>
<comment type="catalytic activity">
    <reaction evidence="12">
        <text>a hydroperoxide + [thioredoxin]-dithiol = an alcohol + [thioredoxin]-disulfide + H2O</text>
        <dbReference type="Rhea" id="RHEA:62620"/>
        <dbReference type="Rhea" id="RHEA-COMP:10698"/>
        <dbReference type="Rhea" id="RHEA-COMP:10700"/>
        <dbReference type="ChEBI" id="CHEBI:15377"/>
        <dbReference type="ChEBI" id="CHEBI:29950"/>
        <dbReference type="ChEBI" id="CHEBI:30879"/>
        <dbReference type="ChEBI" id="CHEBI:35924"/>
        <dbReference type="ChEBI" id="CHEBI:50058"/>
        <dbReference type="EC" id="1.11.1.24"/>
    </reaction>
</comment>
<dbReference type="SUPFAM" id="SSF52833">
    <property type="entry name" value="Thioredoxin-like"/>
    <property type="match status" value="1"/>
</dbReference>
<evidence type="ECO:0000313" key="16">
    <source>
        <dbReference type="EMBL" id="KAB8076315.1"/>
    </source>
</evidence>
<dbReference type="InterPro" id="IPR050924">
    <property type="entry name" value="Peroxiredoxin_BCP/PrxQ"/>
</dbReference>
<dbReference type="InterPro" id="IPR013766">
    <property type="entry name" value="Thioredoxin_domain"/>
</dbReference>
<evidence type="ECO:0000256" key="9">
    <source>
        <dbReference type="ARBA" id="ARBA00023284"/>
    </source>
</evidence>
<dbReference type="Gene3D" id="3.40.30.10">
    <property type="entry name" value="Glutaredoxin"/>
    <property type="match status" value="1"/>
</dbReference>
<keyword evidence="6" id="KW-0560">Oxidoreductase</keyword>
<accession>A0A5N5X8C6</accession>
<reference evidence="16 17" key="1">
    <citation type="submission" date="2019-04" db="EMBL/GenBank/DDBJ databases">
        <title>Friends and foes A comparative genomics study of 23 Aspergillus species from section Flavi.</title>
        <authorList>
            <consortium name="DOE Joint Genome Institute"/>
            <person name="Kjaerbolling I."/>
            <person name="Vesth T."/>
            <person name="Frisvad J.C."/>
            <person name="Nybo J.L."/>
            <person name="Theobald S."/>
            <person name="Kildgaard S."/>
            <person name="Isbrandt T."/>
            <person name="Kuo A."/>
            <person name="Sato A."/>
            <person name="Lyhne E.K."/>
            <person name="Kogle M.E."/>
            <person name="Wiebenga A."/>
            <person name="Kun R.S."/>
            <person name="Lubbers R.J."/>
            <person name="Makela M.R."/>
            <person name="Barry K."/>
            <person name="Chovatia M."/>
            <person name="Clum A."/>
            <person name="Daum C."/>
            <person name="Haridas S."/>
            <person name="He G."/>
            <person name="LaButti K."/>
            <person name="Lipzen A."/>
            <person name="Mondo S."/>
            <person name="Riley R."/>
            <person name="Salamov A."/>
            <person name="Simmons B.A."/>
            <person name="Magnuson J.K."/>
            <person name="Henrissat B."/>
            <person name="Mortensen U.H."/>
            <person name="Larsen T.O."/>
            <person name="Devries R.P."/>
            <person name="Grigoriev I.V."/>
            <person name="Machida M."/>
            <person name="Baker S.E."/>
            <person name="Andersen M.R."/>
        </authorList>
    </citation>
    <scope>NUCLEOTIDE SEQUENCE [LARGE SCALE GENOMIC DNA]</scope>
    <source>
        <strain evidence="16 17">CBS 151.66</strain>
    </source>
</reference>
<protein>
    <recommendedName>
        <fullName evidence="3">thioredoxin-dependent peroxiredoxin</fullName>
        <ecNumber evidence="3">1.11.1.24</ecNumber>
    </recommendedName>
    <alternativeName>
        <fullName evidence="13">Nuclear thiol peroxidase</fullName>
    </alternativeName>
    <alternativeName>
        <fullName evidence="10">Thioredoxin peroxidase</fullName>
    </alternativeName>
</protein>
<dbReference type="PANTHER" id="PTHR42801">
    <property type="entry name" value="THIOREDOXIN-DEPENDENT PEROXIDE REDUCTASE"/>
    <property type="match status" value="1"/>
</dbReference>
<feature type="domain" description="Thioredoxin" evidence="15">
    <location>
        <begin position="49"/>
        <end position="201"/>
    </location>
</feature>
<comment type="similarity">
    <text evidence="11">Belongs to the peroxiredoxin family. BCP/PrxQ subfamily.</text>
</comment>
<evidence type="ECO:0000313" key="17">
    <source>
        <dbReference type="Proteomes" id="UP000326565"/>
    </source>
</evidence>
<sequence length="220" mass="23433">MVELRKRKAPIQPPLAEKRSKKDQQSATVSIPSDQEKKSPSSSSSNKPPKVGDTIALDKLGGEIETNDGIQTTLKKLVGESKSGIVLFTYPRASTPGCTKQACMFRDGYDFLTSTGFSIFGLSADSPKANTTFRTKQTLPYPLLSDTASTLIAALGLKKNPKGTSRGVFAVDKEGKVLLLQAGGPDATLEAARQLVKRISSDNGSKSDTEKLKSPGKDGK</sequence>
<evidence type="ECO:0000256" key="5">
    <source>
        <dbReference type="ARBA" id="ARBA00022862"/>
    </source>
</evidence>
<evidence type="ECO:0000256" key="1">
    <source>
        <dbReference type="ARBA" id="ARBA00004123"/>
    </source>
</evidence>
<dbReference type="GO" id="GO:0045454">
    <property type="term" value="P:cell redox homeostasis"/>
    <property type="evidence" value="ECO:0007669"/>
    <property type="project" value="TreeGrafter"/>
</dbReference>
<feature type="compositionally biased region" description="Low complexity" evidence="14">
    <location>
        <begin position="40"/>
        <end position="49"/>
    </location>
</feature>
<evidence type="ECO:0000256" key="13">
    <source>
        <dbReference type="ARBA" id="ARBA00077538"/>
    </source>
</evidence>
<dbReference type="Pfam" id="PF00578">
    <property type="entry name" value="AhpC-TSA"/>
    <property type="match status" value="1"/>
</dbReference>
<comment type="subunit">
    <text evidence="2">Monomer.</text>
</comment>
<feature type="compositionally biased region" description="Basic and acidic residues" evidence="14">
    <location>
        <begin position="205"/>
        <end position="220"/>
    </location>
</feature>
<dbReference type="AlphaFoldDB" id="A0A5N5X8C6"/>
<dbReference type="EMBL" id="ML732182">
    <property type="protein sequence ID" value="KAB8076315.1"/>
    <property type="molecule type" value="Genomic_DNA"/>
</dbReference>
<evidence type="ECO:0000256" key="3">
    <source>
        <dbReference type="ARBA" id="ARBA00013017"/>
    </source>
</evidence>
<keyword evidence="17" id="KW-1185">Reference proteome</keyword>
<keyword evidence="8" id="KW-0539">Nucleus</keyword>
<evidence type="ECO:0000256" key="2">
    <source>
        <dbReference type="ARBA" id="ARBA00011245"/>
    </source>
</evidence>
<evidence type="ECO:0000256" key="4">
    <source>
        <dbReference type="ARBA" id="ARBA00022559"/>
    </source>
</evidence>
<gene>
    <name evidence="16" type="ORF">BDV29DRAFT_170315</name>
</gene>
<name>A0A5N5X8C6_9EURO</name>
<dbReference type="GO" id="GO:0008379">
    <property type="term" value="F:thioredoxin peroxidase activity"/>
    <property type="evidence" value="ECO:0007669"/>
    <property type="project" value="TreeGrafter"/>
</dbReference>
<evidence type="ECO:0000256" key="8">
    <source>
        <dbReference type="ARBA" id="ARBA00023242"/>
    </source>
</evidence>
<dbReference type="Proteomes" id="UP000326565">
    <property type="component" value="Unassembled WGS sequence"/>
</dbReference>
<dbReference type="EC" id="1.11.1.24" evidence="3"/>
<comment type="subcellular location">
    <subcellularLocation>
        <location evidence="1">Nucleus</location>
    </subcellularLocation>
</comment>
<keyword evidence="5" id="KW-0049">Antioxidant</keyword>
<dbReference type="GO" id="GO:0005634">
    <property type="term" value="C:nucleus"/>
    <property type="evidence" value="ECO:0007669"/>
    <property type="project" value="UniProtKB-SubCell"/>
</dbReference>
<dbReference type="FunFam" id="3.40.30.10:FF:000157">
    <property type="entry name" value="DOT5p Nuclear thiol peroxidase"/>
    <property type="match status" value="1"/>
</dbReference>
<evidence type="ECO:0000256" key="12">
    <source>
        <dbReference type="ARBA" id="ARBA00049091"/>
    </source>
</evidence>
<keyword evidence="4" id="KW-0575">Peroxidase</keyword>
<feature type="region of interest" description="Disordered" evidence="14">
    <location>
        <begin position="1"/>
        <end position="54"/>
    </location>
</feature>